<name>A0A8S1J0E0_9CHLO</name>
<comment type="caution">
    <text evidence="1">The sequence shown here is derived from an EMBL/GenBank/DDBJ whole genome shotgun (WGS) entry which is preliminary data.</text>
</comment>
<evidence type="ECO:0000313" key="2">
    <source>
        <dbReference type="Proteomes" id="UP000708148"/>
    </source>
</evidence>
<sequence length="215" mass="24023">GHWIKQKLQPHDPDMGGLKVVGEGIEGKLWEAVNREITMKDIEKILRATNPEALEAVQEALQQGNRSVEEAESEAGGPDCRGPLMALSSDRLLFHANRGDISERALTLENVGTTALYYEWLEGVPEMPKVAGGARRERRFFLYDAKGAVLPGASKEFRFAFRSNSPGIFVEKWSVRIAPGLERPPPVVTLRGMAVAFDDHSFRRSNIIKELERKE</sequence>
<reference evidence="1" key="1">
    <citation type="submission" date="2020-12" db="EMBL/GenBank/DDBJ databases">
        <authorList>
            <person name="Iha C."/>
        </authorList>
    </citation>
    <scope>NUCLEOTIDE SEQUENCE</scope>
</reference>
<keyword evidence="2" id="KW-1185">Reference proteome</keyword>
<dbReference type="EMBL" id="CAJHUC010001426">
    <property type="protein sequence ID" value="CAD7701078.1"/>
    <property type="molecule type" value="Genomic_DNA"/>
</dbReference>
<dbReference type="Gene3D" id="2.60.40.10">
    <property type="entry name" value="Immunoglobulins"/>
    <property type="match status" value="1"/>
</dbReference>
<dbReference type="InterPro" id="IPR013783">
    <property type="entry name" value="Ig-like_fold"/>
</dbReference>
<evidence type="ECO:0000313" key="1">
    <source>
        <dbReference type="EMBL" id="CAD7701078.1"/>
    </source>
</evidence>
<protein>
    <submittedName>
        <fullName evidence="1">Uncharacterized protein</fullName>
    </submittedName>
</protein>
<dbReference type="PANTHER" id="PTHR48421:SF1">
    <property type="entry name" value="MYCBP-ASSOCIATED PROTEIN"/>
    <property type="match status" value="1"/>
</dbReference>
<proteinExistence type="predicted"/>
<gene>
    <name evidence="1" type="ORF">OSTQU699_LOCUS6443</name>
</gene>
<feature type="non-terminal residue" evidence="1">
    <location>
        <position position="215"/>
    </location>
</feature>
<dbReference type="AlphaFoldDB" id="A0A8S1J0E0"/>
<organism evidence="1 2">
    <name type="scientific">Ostreobium quekettii</name>
    <dbReference type="NCBI Taxonomy" id="121088"/>
    <lineage>
        <taxon>Eukaryota</taxon>
        <taxon>Viridiplantae</taxon>
        <taxon>Chlorophyta</taxon>
        <taxon>core chlorophytes</taxon>
        <taxon>Ulvophyceae</taxon>
        <taxon>TCBD clade</taxon>
        <taxon>Bryopsidales</taxon>
        <taxon>Ostreobineae</taxon>
        <taxon>Ostreobiaceae</taxon>
        <taxon>Ostreobium</taxon>
    </lineage>
</organism>
<dbReference type="Pfam" id="PF14646">
    <property type="entry name" value="MYCBPAP"/>
    <property type="match status" value="1"/>
</dbReference>
<feature type="non-terminal residue" evidence="1">
    <location>
        <position position="1"/>
    </location>
</feature>
<dbReference type="OrthoDB" id="568463at2759"/>
<dbReference type="InterPro" id="IPR032707">
    <property type="entry name" value="MYCBPAP"/>
</dbReference>
<dbReference type="PANTHER" id="PTHR48421">
    <property type="entry name" value="MYCBP-ASSOCIATED PROTEIN"/>
    <property type="match status" value="1"/>
</dbReference>
<accession>A0A8S1J0E0</accession>
<dbReference type="Proteomes" id="UP000708148">
    <property type="component" value="Unassembled WGS sequence"/>
</dbReference>